<accession>A0A481YXU5</accession>
<gene>
    <name evidence="1" type="ORF">LCMAC202_04350</name>
</gene>
<name>A0A481YXU5_9VIRU</name>
<proteinExistence type="predicted"/>
<dbReference type="EMBL" id="MK500374">
    <property type="protein sequence ID" value="QBK88073.1"/>
    <property type="molecule type" value="Genomic_DNA"/>
</dbReference>
<sequence>METILRELVEEAKDNIDLYQAPRDAIDELYKNPCLVRKCNRNLNVVVVAAPCQGFGDVIFATKFARYLKYGLTPNSQPYSRRVSIVTPAAKMFKDLGVKDVKIVPLRGGRMQCRRLRAYNRPQGLGTLDLIFIAPLMTSFDISYPDVKGLFKESTPFNTLFLSEYQDYLEKGFDITTGIGDEFDGLLFDGAKPSSKLKVLGSTPYALAYLCKDVGIPYCLSNFVKMVTAKYYKQYPNLQIVVPEWGARKLSGNRQLKSYIRKYYPNVYVKTKTSEKQILKSNMAGKLVIRGDILPVPRPDMLSLIKHSIPDILVTGDQSITDVIDCCQRKNIWYQIVPWKRDFAKALAKTLPQSYIASATSSCGTLKAIKWNNKGSSFKKHHDFRKKAKHQLDVAFRAASEARRKTSIVHKYLAQLDKSKSKKLLLQVI</sequence>
<reference evidence="1" key="1">
    <citation type="journal article" date="2019" name="MBio">
        <title>Virus Genomes from Deep Sea Sediments Expand the Ocean Megavirome and Support Independent Origins of Viral Gigantism.</title>
        <authorList>
            <person name="Backstrom D."/>
            <person name="Yutin N."/>
            <person name="Jorgensen S.L."/>
            <person name="Dharamshi J."/>
            <person name="Homa F."/>
            <person name="Zaremba-Niedwiedzka K."/>
            <person name="Spang A."/>
            <person name="Wolf Y.I."/>
            <person name="Koonin E.V."/>
            <person name="Ettema T.J."/>
        </authorList>
    </citation>
    <scope>NUCLEOTIDE SEQUENCE</scope>
</reference>
<protein>
    <submittedName>
        <fullName evidence="1">Uncharacterized protein</fullName>
    </submittedName>
</protein>
<evidence type="ECO:0000313" key="1">
    <source>
        <dbReference type="EMBL" id="QBK88073.1"/>
    </source>
</evidence>
<organism evidence="1">
    <name type="scientific">Marseillevirus LCMAC202</name>
    <dbReference type="NCBI Taxonomy" id="2506606"/>
    <lineage>
        <taxon>Viruses</taxon>
        <taxon>Varidnaviria</taxon>
        <taxon>Bamfordvirae</taxon>
        <taxon>Nucleocytoviricota</taxon>
        <taxon>Megaviricetes</taxon>
        <taxon>Pimascovirales</taxon>
        <taxon>Pimascovirales incertae sedis</taxon>
        <taxon>Marseilleviridae</taxon>
    </lineage>
</organism>